<dbReference type="PANTHER" id="PTHR30008:SF0">
    <property type="entry name" value="EXODEOXYRIBONUCLEASE 7 LARGE SUBUNIT"/>
    <property type="match status" value="1"/>
</dbReference>
<dbReference type="InterPro" id="IPR020579">
    <property type="entry name" value="Exonuc_VII_lsu_C"/>
</dbReference>
<dbReference type="KEGG" id="vg:28800514"/>
<evidence type="ECO:0000313" key="7">
    <source>
        <dbReference type="EMBL" id="ANA86391.1"/>
    </source>
</evidence>
<keyword evidence="3" id="KW-0378">Hydrolase</keyword>
<dbReference type="GO" id="GO:0008855">
    <property type="term" value="F:exodeoxyribonuclease VII activity"/>
    <property type="evidence" value="ECO:0007669"/>
    <property type="project" value="InterPro"/>
</dbReference>
<evidence type="ECO:0000256" key="3">
    <source>
        <dbReference type="ARBA" id="ARBA00022801"/>
    </source>
</evidence>
<evidence type="ECO:0000256" key="2">
    <source>
        <dbReference type="ARBA" id="ARBA00022722"/>
    </source>
</evidence>
<dbReference type="Proteomes" id="UP000204609">
    <property type="component" value="Segment"/>
</dbReference>
<keyword evidence="4" id="KW-0269">Exonuclease</keyword>
<evidence type="ECO:0000313" key="8">
    <source>
        <dbReference type="Proteomes" id="UP000204609"/>
    </source>
</evidence>
<dbReference type="GO" id="GO:0003676">
    <property type="term" value="F:nucleic acid binding"/>
    <property type="evidence" value="ECO:0007669"/>
    <property type="project" value="InterPro"/>
</dbReference>
<evidence type="ECO:0000256" key="4">
    <source>
        <dbReference type="ARBA" id="ARBA00022839"/>
    </source>
</evidence>
<dbReference type="EMBL" id="KU998245">
    <property type="protein sequence ID" value="ANA86391.1"/>
    <property type="molecule type" value="Genomic_DNA"/>
</dbReference>
<dbReference type="RefSeq" id="YP_009274473.1">
    <property type="nucleotide sequence ID" value="NC_030917.1"/>
</dbReference>
<dbReference type="NCBIfam" id="TIGR00237">
    <property type="entry name" value="xseA"/>
    <property type="match status" value="1"/>
</dbReference>
<gene>
    <name evidence="7" type="primary">56</name>
    <name evidence="7" type="ORF">PBI_ONEUP_56</name>
</gene>
<evidence type="ECO:0000259" key="5">
    <source>
        <dbReference type="Pfam" id="PF02601"/>
    </source>
</evidence>
<keyword evidence="1" id="KW-0963">Cytoplasm</keyword>
<dbReference type="Pfam" id="PF02601">
    <property type="entry name" value="Exonuc_VII_L"/>
    <property type="match status" value="1"/>
</dbReference>
<evidence type="ECO:0000259" key="6">
    <source>
        <dbReference type="Pfam" id="PF13742"/>
    </source>
</evidence>
<keyword evidence="2" id="KW-0540">Nuclease</keyword>
<dbReference type="InterPro" id="IPR025824">
    <property type="entry name" value="OB-fold_nuc-bd_dom"/>
</dbReference>
<dbReference type="PANTHER" id="PTHR30008">
    <property type="entry name" value="EXODEOXYRIBONUCLEASE 7 LARGE SUBUNIT"/>
    <property type="match status" value="1"/>
</dbReference>
<dbReference type="HAMAP" id="MF_00378">
    <property type="entry name" value="Exonuc_7_L"/>
    <property type="match status" value="1"/>
</dbReference>
<evidence type="ECO:0000256" key="1">
    <source>
        <dbReference type="ARBA" id="ARBA00022490"/>
    </source>
</evidence>
<reference evidence="8" key="1">
    <citation type="submission" date="2016-03" db="EMBL/GenBank/DDBJ databases">
        <authorList>
            <person name="Ploux O."/>
        </authorList>
    </citation>
    <scope>NUCLEOTIDE SEQUENCE [LARGE SCALE GENOMIC DNA]</scope>
</reference>
<dbReference type="CDD" id="cd04489">
    <property type="entry name" value="ExoVII_LU_OBF"/>
    <property type="match status" value="1"/>
</dbReference>
<dbReference type="InterPro" id="IPR003753">
    <property type="entry name" value="Exonuc_VII_L"/>
</dbReference>
<accession>A0A160DEV2</accession>
<protein>
    <submittedName>
        <fullName evidence="7">Exodeoxyribonuclease VII large subunit</fullName>
    </submittedName>
</protein>
<dbReference type="GeneID" id="28800514"/>
<dbReference type="GO" id="GO:0006308">
    <property type="term" value="P:DNA catabolic process"/>
    <property type="evidence" value="ECO:0007669"/>
    <property type="project" value="InterPro"/>
</dbReference>
<name>A0A160DEV2_9CAUD</name>
<keyword evidence="8" id="KW-1185">Reference proteome</keyword>
<proteinExistence type="inferred from homology"/>
<dbReference type="GO" id="GO:0009318">
    <property type="term" value="C:exodeoxyribonuclease VII complex"/>
    <property type="evidence" value="ECO:0007669"/>
    <property type="project" value="InterPro"/>
</dbReference>
<organism evidence="7 8">
    <name type="scientific">Gordonia phage OneUp</name>
    <dbReference type="NCBI Taxonomy" id="1838074"/>
    <lineage>
        <taxon>Viruses</taxon>
        <taxon>Duplodnaviria</taxon>
        <taxon>Heunggongvirae</taxon>
        <taxon>Uroviricota</taxon>
        <taxon>Caudoviricetes</taxon>
        <taxon>Oneupvirus</taxon>
        <taxon>Oneupvirus oneup</taxon>
    </lineage>
</organism>
<feature type="domain" description="OB-fold nucleic acid binding" evidence="6">
    <location>
        <begin position="13"/>
        <end position="101"/>
    </location>
</feature>
<sequence length="390" mass="42300">MAGKPTEDAPWPVAVYNREVGGYIGRLGDVWVEGQLTRVHRPSGSVTFIEMRDTEKNQSISVTASPGVVPAEIASGDHVKVFGHPQYWTARGTLSLRISRILPVGEGALQAEMAETENRLESEGLFHPRHKQKLPTAPKLIGLITAEGSDAEKDVLNVARDRWPHVQFKPYHIPVQGQRCAGRATAALKALDADPEVDVIIFARGGGSNQDLLPWSDEGLSRAVFAANTPTVSAIGHENDKPMLDRVVDLRAATPTDAAKRVVPNLSNETKRIEQMFEQIGGSIRGQVQNNQLRVDSMLKQVAGSITGAVNREQIHLQNAINSLCVQSEVFIGNRERRVHTLGETLNALDHQKVLDRGYAVVQGITGPAPASGTQFTVTTKDGTFDAVVA</sequence>
<dbReference type="OrthoDB" id="10482at10239"/>
<feature type="domain" description="Exonuclease VII large subunit C-terminal" evidence="5">
    <location>
        <begin position="125"/>
        <end position="324"/>
    </location>
</feature>
<dbReference type="Pfam" id="PF13742">
    <property type="entry name" value="tRNA_anti_2"/>
    <property type="match status" value="1"/>
</dbReference>